<accession>A0A9D1K426</accession>
<dbReference type="Proteomes" id="UP000824139">
    <property type="component" value="Unassembled WGS sequence"/>
</dbReference>
<gene>
    <name evidence="1" type="ORF">IAD41_08010</name>
</gene>
<name>A0A9D1K426_9BACT</name>
<reference evidence="1" key="2">
    <citation type="journal article" date="2021" name="PeerJ">
        <title>Extensive microbial diversity within the chicken gut microbiome revealed by metagenomics and culture.</title>
        <authorList>
            <person name="Gilroy R."/>
            <person name="Ravi A."/>
            <person name="Getino M."/>
            <person name="Pursley I."/>
            <person name="Horton D.L."/>
            <person name="Alikhan N.F."/>
            <person name="Baker D."/>
            <person name="Gharbi K."/>
            <person name="Hall N."/>
            <person name="Watson M."/>
            <person name="Adriaenssens E.M."/>
            <person name="Foster-Nyarko E."/>
            <person name="Jarju S."/>
            <person name="Secka A."/>
            <person name="Antonio M."/>
            <person name="Oren A."/>
            <person name="Chaudhuri R.R."/>
            <person name="La Ragione R."/>
            <person name="Hildebrand F."/>
            <person name="Pallen M.J."/>
        </authorList>
    </citation>
    <scope>NUCLEOTIDE SEQUENCE</scope>
    <source>
        <strain evidence="1">CHK152-2994</strain>
    </source>
</reference>
<evidence type="ECO:0000313" key="2">
    <source>
        <dbReference type="Proteomes" id="UP000824139"/>
    </source>
</evidence>
<dbReference type="EMBL" id="DVJO01000174">
    <property type="protein sequence ID" value="HIS83530.1"/>
    <property type="molecule type" value="Genomic_DNA"/>
</dbReference>
<organism evidence="1 2">
    <name type="scientific">Candidatus Scatenecus faecavium</name>
    <dbReference type="NCBI Taxonomy" id="2840915"/>
    <lineage>
        <taxon>Bacteria</taxon>
        <taxon>Candidatus Scatenecus</taxon>
    </lineage>
</organism>
<evidence type="ECO:0000313" key="1">
    <source>
        <dbReference type="EMBL" id="HIS83530.1"/>
    </source>
</evidence>
<dbReference type="AlphaFoldDB" id="A0A9D1K426"/>
<proteinExistence type="predicted"/>
<protein>
    <submittedName>
        <fullName evidence="1">Uncharacterized protein</fullName>
    </submittedName>
</protein>
<sequence length="78" mass="9013">MGKTGKYSLAIASRIVTQTQKVKQMQNRSTYRYFQNVQLNNQKADLFLKDENFTAKISKKSIVQEIADRILSNNKNSK</sequence>
<reference evidence="1" key="1">
    <citation type="submission" date="2020-10" db="EMBL/GenBank/DDBJ databases">
        <authorList>
            <person name="Gilroy R."/>
        </authorList>
    </citation>
    <scope>NUCLEOTIDE SEQUENCE</scope>
    <source>
        <strain evidence="1">CHK152-2994</strain>
    </source>
</reference>
<comment type="caution">
    <text evidence="1">The sequence shown here is derived from an EMBL/GenBank/DDBJ whole genome shotgun (WGS) entry which is preliminary data.</text>
</comment>